<proteinExistence type="predicted"/>
<comment type="caution">
    <text evidence="6">The sequence shown here is derived from an EMBL/GenBank/DDBJ whole genome shotgun (WGS) entry which is preliminary data.</text>
</comment>
<dbReference type="GO" id="GO:0017004">
    <property type="term" value="P:cytochrome complex assembly"/>
    <property type="evidence" value="ECO:0007669"/>
    <property type="project" value="UniProtKB-KW"/>
</dbReference>
<dbReference type="Pfam" id="PF08534">
    <property type="entry name" value="Redoxin"/>
    <property type="match status" value="1"/>
</dbReference>
<dbReference type="InterPro" id="IPR050553">
    <property type="entry name" value="Thioredoxin_ResA/DsbE_sf"/>
</dbReference>
<feature type="domain" description="Thioredoxin" evidence="5">
    <location>
        <begin position="266"/>
        <end position="404"/>
    </location>
</feature>
<dbReference type="PANTHER" id="PTHR42852">
    <property type="entry name" value="THIOL:DISULFIDE INTERCHANGE PROTEIN DSBE"/>
    <property type="match status" value="1"/>
</dbReference>
<dbReference type="InterPro" id="IPR017937">
    <property type="entry name" value="Thioredoxin_CS"/>
</dbReference>
<dbReference type="InterPro" id="IPR013740">
    <property type="entry name" value="Redoxin"/>
</dbReference>
<dbReference type="GO" id="GO:0030313">
    <property type="term" value="C:cell envelope"/>
    <property type="evidence" value="ECO:0007669"/>
    <property type="project" value="UniProtKB-SubCell"/>
</dbReference>
<evidence type="ECO:0000259" key="5">
    <source>
        <dbReference type="PROSITE" id="PS51352"/>
    </source>
</evidence>
<accession>A0A9D2KWU2</accession>
<organism evidence="6 7">
    <name type="scientific">Candidatus Bacteroides avicola</name>
    <dbReference type="NCBI Taxonomy" id="2838468"/>
    <lineage>
        <taxon>Bacteria</taxon>
        <taxon>Pseudomonadati</taxon>
        <taxon>Bacteroidota</taxon>
        <taxon>Bacteroidia</taxon>
        <taxon>Bacteroidales</taxon>
        <taxon>Bacteroidaceae</taxon>
        <taxon>Bacteroides</taxon>
    </lineage>
</organism>
<dbReference type="PANTHER" id="PTHR42852:SF6">
    <property type="entry name" value="THIOL:DISULFIDE INTERCHANGE PROTEIN DSBE"/>
    <property type="match status" value="1"/>
</dbReference>
<dbReference type="GO" id="GO:0016491">
    <property type="term" value="F:oxidoreductase activity"/>
    <property type="evidence" value="ECO:0007669"/>
    <property type="project" value="InterPro"/>
</dbReference>
<name>A0A9D2KWU2_9BACE</name>
<reference evidence="6" key="1">
    <citation type="journal article" date="2021" name="PeerJ">
        <title>Extensive microbial diversity within the chicken gut microbiome revealed by metagenomics and culture.</title>
        <authorList>
            <person name="Gilroy R."/>
            <person name="Ravi A."/>
            <person name="Getino M."/>
            <person name="Pursley I."/>
            <person name="Horton D.L."/>
            <person name="Alikhan N.F."/>
            <person name="Baker D."/>
            <person name="Gharbi K."/>
            <person name="Hall N."/>
            <person name="Watson M."/>
            <person name="Adriaenssens E.M."/>
            <person name="Foster-Nyarko E."/>
            <person name="Jarju S."/>
            <person name="Secka A."/>
            <person name="Antonio M."/>
            <person name="Oren A."/>
            <person name="Chaudhuri R.R."/>
            <person name="La Ragione R."/>
            <person name="Hildebrand F."/>
            <person name="Pallen M.J."/>
        </authorList>
    </citation>
    <scope>NUCLEOTIDE SEQUENCE</scope>
    <source>
        <strain evidence="6">ChiHjej12B11-9795</strain>
    </source>
</reference>
<sequence>MKKQLFGGLCGAAMWLISCGPSVPGNEYRIEGALTGVPDSTVISLLRDNGDLLEMMQCDTVAGGHFAFSDTLSATRKFYLLCIAPGFPSSYLTVWVAPGEKVEVTGNDKLINLWEVRSNLPEQVEQNRFADCTRNLLRQQVLCDLQRDSLVQMLKDAQQHGAMDVPAFQQLKSRIDSLMRLSFQLEYQKAQRTVECLQTAPFSQVWMDELEMQAMMLGNAPDYDFLHDFLTLEKPLKELYATLPDSVRQTTDGQRIYNLLYPVQTVGVGDEMVDGTLYDTEGQERHLAEFKGRYILLDFWSQGCGPCVQSIPELEKISDDYADRLTVVSISSDPKDLWLEFLKKKGLKGNQWNELRNDASGLAAAYNVHGIPHYVLIAPDGKVQDVWNGYGKGSLERTIKKHLP</sequence>
<gene>
    <name evidence="6" type="ORF">H9950_08345</name>
</gene>
<dbReference type="SUPFAM" id="SSF52833">
    <property type="entry name" value="Thioredoxin-like"/>
    <property type="match status" value="1"/>
</dbReference>
<dbReference type="PROSITE" id="PS51352">
    <property type="entry name" value="THIOREDOXIN_2"/>
    <property type="match status" value="1"/>
</dbReference>
<dbReference type="PROSITE" id="PS51257">
    <property type="entry name" value="PROKAR_LIPOPROTEIN"/>
    <property type="match status" value="1"/>
</dbReference>
<evidence type="ECO:0000256" key="1">
    <source>
        <dbReference type="ARBA" id="ARBA00004196"/>
    </source>
</evidence>
<keyword evidence="3" id="KW-1015">Disulfide bond</keyword>
<evidence type="ECO:0000313" key="6">
    <source>
        <dbReference type="EMBL" id="HJA86180.1"/>
    </source>
</evidence>
<dbReference type="InterPro" id="IPR036249">
    <property type="entry name" value="Thioredoxin-like_sf"/>
</dbReference>
<dbReference type="AlphaFoldDB" id="A0A9D2KWU2"/>
<evidence type="ECO:0000256" key="4">
    <source>
        <dbReference type="ARBA" id="ARBA00023284"/>
    </source>
</evidence>
<keyword evidence="4" id="KW-0676">Redox-active center</keyword>
<protein>
    <submittedName>
        <fullName evidence="6">AhpC/TSA family protein</fullName>
    </submittedName>
</protein>
<evidence type="ECO:0000313" key="7">
    <source>
        <dbReference type="Proteomes" id="UP000823862"/>
    </source>
</evidence>
<keyword evidence="2" id="KW-0201">Cytochrome c-type biogenesis</keyword>
<dbReference type="Proteomes" id="UP000823862">
    <property type="component" value="Unassembled WGS sequence"/>
</dbReference>
<reference evidence="6" key="2">
    <citation type="submission" date="2021-04" db="EMBL/GenBank/DDBJ databases">
        <authorList>
            <person name="Gilroy R."/>
        </authorList>
    </citation>
    <scope>NUCLEOTIDE SEQUENCE</scope>
    <source>
        <strain evidence="6">ChiHjej12B11-9795</strain>
    </source>
</reference>
<dbReference type="EMBL" id="DWZI01000042">
    <property type="protein sequence ID" value="HJA86180.1"/>
    <property type="molecule type" value="Genomic_DNA"/>
</dbReference>
<comment type="subcellular location">
    <subcellularLocation>
        <location evidence="1">Cell envelope</location>
    </subcellularLocation>
</comment>
<dbReference type="Gene3D" id="3.40.30.10">
    <property type="entry name" value="Glutaredoxin"/>
    <property type="match status" value="1"/>
</dbReference>
<dbReference type="InterPro" id="IPR013766">
    <property type="entry name" value="Thioredoxin_domain"/>
</dbReference>
<dbReference type="CDD" id="cd02966">
    <property type="entry name" value="TlpA_like_family"/>
    <property type="match status" value="1"/>
</dbReference>
<evidence type="ECO:0000256" key="2">
    <source>
        <dbReference type="ARBA" id="ARBA00022748"/>
    </source>
</evidence>
<dbReference type="PROSITE" id="PS00194">
    <property type="entry name" value="THIOREDOXIN_1"/>
    <property type="match status" value="1"/>
</dbReference>
<evidence type="ECO:0000256" key="3">
    <source>
        <dbReference type="ARBA" id="ARBA00023157"/>
    </source>
</evidence>